<dbReference type="SUPFAM" id="SSF56317">
    <property type="entry name" value="Carbon-nitrogen hydrolase"/>
    <property type="match status" value="1"/>
</dbReference>
<comment type="similarity">
    <text evidence="1">Belongs to the carbon-nitrogen hydrolase superfamily. NIT1/NIT2 family.</text>
</comment>
<dbReference type="OrthoDB" id="9811121at2"/>
<organism evidence="3 4">
    <name type="scientific">Thermogemmatispora tikiterensis</name>
    <dbReference type="NCBI Taxonomy" id="1825093"/>
    <lineage>
        <taxon>Bacteria</taxon>
        <taxon>Bacillati</taxon>
        <taxon>Chloroflexota</taxon>
        <taxon>Ktedonobacteria</taxon>
        <taxon>Thermogemmatisporales</taxon>
        <taxon>Thermogemmatisporaceae</taxon>
        <taxon>Thermogemmatispora</taxon>
    </lineage>
</organism>
<sequence length="269" mass="30053">MTTTLIAAAQLESSPSAEENLARARSAIALAAQRGARLVILPEIFMAYLSHEEFTAPHARKVAQSLDGPFVRGLREAARAAQVWVVAGMIETASEAEEKTYNTTVVIDEQGRLLRAYHKTHMFDAYGYRESDVFVSGDQLFEPLATPFGRMGLFVCYELRFPEVARYQAARGVDFFVVPSGWVNGHLKEVHWRHLVVARAIENTAYIFTCDQAGHQFLGRSLHVDPLGVVLAEGGEGEQLVFGELDLQRLEQARAKVPSLQHRRPDLYR</sequence>
<evidence type="ECO:0000259" key="2">
    <source>
        <dbReference type="PROSITE" id="PS50263"/>
    </source>
</evidence>
<dbReference type="Proteomes" id="UP000248706">
    <property type="component" value="Unassembled WGS sequence"/>
</dbReference>
<reference evidence="3 4" key="1">
    <citation type="submission" date="2016-08" db="EMBL/GenBank/DDBJ databases">
        <title>Analysis of Carbohydrate Active Enzymes in Thermogemmatispora T81 Reveals Carbohydrate Degradation Ability.</title>
        <authorList>
            <person name="Tomazini A."/>
            <person name="Lal S."/>
            <person name="Stott M."/>
            <person name="Henrissat B."/>
            <person name="Polikarpov I."/>
            <person name="Sparling R."/>
            <person name="Levin D.B."/>
        </authorList>
    </citation>
    <scope>NUCLEOTIDE SEQUENCE [LARGE SCALE GENOMIC DNA]</scope>
    <source>
        <strain evidence="3 4">T81</strain>
    </source>
</reference>
<dbReference type="Pfam" id="PF00795">
    <property type="entry name" value="CN_hydrolase"/>
    <property type="match status" value="1"/>
</dbReference>
<accession>A0A328VJP4</accession>
<evidence type="ECO:0000313" key="4">
    <source>
        <dbReference type="Proteomes" id="UP000248706"/>
    </source>
</evidence>
<dbReference type="RefSeq" id="WP_112427978.1">
    <property type="nucleotide sequence ID" value="NZ_MCIF01000002.1"/>
</dbReference>
<evidence type="ECO:0000256" key="1">
    <source>
        <dbReference type="ARBA" id="ARBA00010613"/>
    </source>
</evidence>
<dbReference type="PANTHER" id="PTHR23088">
    <property type="entry name" value="NITRILASE-RELATED"/>
    <property type="match status" value="1"/>
</dbReference>
<gene>
    <name evidence="3" type="ORF">A4R35_07285</name>
</gene>
<feature type="domain" description="CN hydrolase" evidence="2">
    <location>
        <begin position="4"/>
        <end position="247"/>
    </location>
</feature>
<dbReference type="EMBL" id="MCIF01000002">
    <property type="protein sequence ID" value="RAQ95334.1"/>
    <property type="molecule type" value="Genomic_DNA"/>
</dbReference>
<dbReference type="InterPro" id="IPR003010">
    <property type="entry name" value="C-N_Hydrolase"/>
</dbReference>
<proteinExistence type="inferred from homology"/>
<dbReference type="PANTHER" id="PTHR23088:SF27">
    <property type="entry name" value="DEAMINATED GLUTATHIONE AMIDASE"/>
    <property type="match status" value="1"/>
</dbReference>
<dbReference type="PROSITE" id="PS50263">
    <property type="entry name" value="CN_HYDROLASE"/>
    <property type="match status" value="1"/>
</dbReference>
<dbReference type="Gene3D" id="3.60.110.10">
    <property type="entry name" value="Carbon-nitrogen hydrolase"/>
    <property type="match status" value="1"/>
</dbReference>
<name>A0A328VJP4_9CHLR</name>
<dbReference type="CDD" id="cd07581">
    <property type="entry name" value="nitrilase_3"/>
    <property type="match status" value="1"/>
</dbReference>
<dbReference type="InterPro" id="IPR036526">
    <property type="entry name" value="C-N_Hydrolase_sf"/>
</dbReference>
<comment type="caution">
    <text evidence="3">The sequence shown here is derived from an EMBL/GenBank/DDBJ whole genome shotgun (WGS) entry which is preliminary data.</text>
</comment>
<keyword evidence="4" id="KW-1185">Reference proteome</keyword>
<protein>
    <recommendedName>
        <fullName evidence="2">CN hydrolase domain-containing protein</fullName>
    </recommendedName>
</protein>
<evidence type="ECO:0000313" key="3">
    <source>
        <dbReference type="EMBL" id="RAQ95334.1"/>
    </source>
</evidence>
<dbReference type="AlphaFoldDB" id="A0A328VJP4"/>